<accession>W5SK60</accession>
<geneLocation type="plasmid" evidence="1">
    <name>unnamed</name>
</geneLocation>
<dbReference type="HOGENOM" id="CLU_3395380_0_0_12"/>
<evidence type="ECO:0000313" key="1">
    <source>
        <dbReference type="EMBL" id="AHH07038.1"/>
    </source>
</evidence>
<reference evidence="1" key="1">
    <citation type="submission" date="2013-02" db="EMBL/GenBank/DDBJ databases">
        <title>Comparative genomics of Borrelia species.</title>
        <authorList>
            <person name="Schwan T.G."/>
            <person name="Raffel S.J."/>
            <person name="Porcella S.F."/>
        </authorList>
    </citation>
    <scope>NUCLEOTIDE SEQUENCE</scope>
    <source>
        <strain evidence="1">DOU</strain>
        <plasmid evidence="1">unnamed</plasmid>
    </source>
</reference>
<gene>
    <name evidence="1" type="ORF">BCD_0972</name>
</gene>
<keyword evidence="1" id="KW-0614">Plasmid</keyword>
<name>W5SK60_9SPIR</name>
<proteinExistence type="predicted"/>
<protein>
    <submittedName>
        <fullName evidence="1">Uncharacterized protein</fullName>
    </submittedName>
</protein>
<dbReference type="EMBL" id="CP004288">
    <property type="protein sequence ID" value="AHH07038.1"/>
    <property type="molecule type" value="Genomic_DNA"/>
</dbReference>
<dbReference type="AlphaFoldDB" id="W5SK60"/>
<sequence length="31" mass="3811">MFRLPSFFNNNRNLVNIVSDYNKNKVVEYFK</sequence>
<organism evidence="1">
    <name type="scientific">Borrelia crocidurae DOU</name>
    <dbReference type="NCBI Taxonomy" id="1293575"/>
    <lineage>
        <taxon>Bacteria</taxon>
        <taxon>Pseudomonadati</taxon>
        <taxon>Spirochaetota</taxon>
        <taxon>Spirochaetia</taxon>
        <taxon>Spirochaetales</taxon>
        <taxon>Borreliaceae</taxon>
        <taxon>Borrelia</taxon>
    </lineage>
</organism>